<proteinExistence type="predicted"/>
<sequence length="86" mass="9569">MPAPRKYPDELSERAVRRVRASVSSRYDERLIEAGATTSVGSVADSYSNAMTATVRDRHASRRFPAPAGLVPRYPRCRTPMHSYAS</sequence>
<name>A0ABQ2JBV1_9ACTN</name>
<comment type="caution">
    <text evidence="1">The sequence shown here is derived from an EMBL/GenBank/DDBJ whole genome shotgun (WGS) entry which is preliminary data.</text>
</comment>
<keyword evidence="2" id="KW-1185">Reference proteome</keyword>
<evidence type="ECO:0000313" key="2">
    <source>
        <dbReference type="Proteomes" id="UP000600080"/>
    </source>
</evidence>
<evidence type="ECO:0000313" key="1">
    <source>
        <dbReference type="EMBL" id="GGN42511.1"/>
    </source>
</evidence>
<reference evidence="2" key="1">
    <citation type="journal article" date="2019" name="Int. J. Syst. Evol. Microbiol.">
        <title>The Global Catalogue of Microorganisms (GCM) 10K type strain sequencing project: providing services to taxonomists for standard genome sequencing and annotation.</title>
        <authorList>
            <consortium name="The Broad Institute Genomics Platform"/>
            <consortium name="The Broad Institute Genome Sequencing Center for Infectious Disease"/>
            <person name="Wu L."/>
            <person name="Ma J."/>
        </authorList>
    </citation>
    <scope>NUCLEOTIDE SEQUENCE [LARGE SCALE GENOMIC DNA]</scope>
    <source>
        <strain evidence="2">CGMCC 4.7323</strain>
    </source>
</reference>
<protein>
    <recommendedName>
        <fullName evidence="3">Transposase</fullName>
    </recommendedName>
</protein>
<dbReference type="Proteomes" id="UP000600080">
    <property type="component" value="Unassembled WGS sequence"/>
</dbReference>
<evidence type="ECO:0008006" key="3">
    <source>
        <dbReference type="Google" id="ProtNLM"/>
    </source>
</evidence>
<accession>A0ABQ2JBV1</accession>
<gene>
    <name evidence="1" type="ORF">GCM10012285_22960</name>
</gene>
<dbReference type="EMBL" id="BMND01000007">
    <property type="protein sequence ID" value="GGN42511.1"/>
    <property type="molecule type" value="Genomic_DNA"/>
</dbReference>
<organism evidence="1 2">
    <name type="scientific">Streptomyces kronopolitis</name>
    <dbReference type="NCBI Taxonomy" id="1612435"/>
    <lineage>
        <taxon>Bacteria</taxon>
        <taxon>Bacillati</taxon>
        <taxon>Actinomycetota</taxon>
        <taxon>Actinomycetes</taxon>
        <taxon>Kitasatosporales</taxon>
        <taxon>Streptomycetaceae</taxon>
        <taxon>Streptomyces</taxon>
    </lineage>
</organism>